<feature type="compositionally biased region" description="Low complexity" evidence="1">
    <location>
        <begin position="34"/>
        <end position="60"/>
    </location>
</feature>
<dbReference type="RefSeq" id="WP_027097872.1">
    <property type="nucleotide sequence ID" value="NZ_CABHIH010000001.1"/>
</dbReference>
<proteinExistence type="predicted"/>
<evidence type="ECO:0000256" key="2">
    <source>
        <dbReference type="SAM" id="SignalP"/>
    </source>
</evidence>
<reference evidence="3 4" key="1">
    <citation type="submission" date="2016-06" db="EMBL/GenBank/DDBJ databases">
        <authorList>
            <person name="Kjaerup R.B."/>
            <person name="Dalgaard T.S."/>
            <person name="Juul-Madsen H.R."/>
        </authorList>
    </citation>
    <scope>NUCLEOTIDE SEQUENCE [LARGE SCALE GENOMIC DNA]</scope>
    <source>
        <strain evidence="3 4">373-A1</strain>
    </source>
</reference>
<organism evidence="3 4">
    <name type="scientific">Clostridium paraputrificum</name>
    <dbReference type="NCBI Taxonomy" id="29363"/>
    <lineage>
        <taxon>Bacteria</taxon>
        <taxon>Bacillati</taxon>
        <taxon>Bacillota</taxon>
        <taxon>Clostridia</taxon>
        <taxon>Eubacteriales</taxon>
        <taxon>Clostridiaceae</taxon>
        <taxon>Clostridium</taxon>
    </lineage>
</organism>
<evidence type="ECO:0000313" key="3">
    <source>
        <dbReference type="EMBL" id="OBY11406.1"/>
    </source>
</evidence>
<protein>
    <recommendedName>
        <fullName evidence="5">Lipoprotein</fullName>
    </recommendedName>
</protein>
<evidence type="ECO:0000256" key="1">
    <source>
        <dbReference type="SAM" id="MobiDB-lite"/>
    </source>
</evidence>
<gene>
    <name evidence="3" type="ORF">CP373A1_05485</name>
</gene>
<evidence type="ECO:0008006" key="5">
    <source>
        <dbReference type="Google" id="ProtNLM"/>
    </source>
</evidence>
<name>A0A174V3T6_9CLOT</name>
<keyword evidence="4" id="KW-1185">Reference proteome</keyword>
<dbReference type="Proteomes" id="UP000092714">
    <property type="component" value="Unassembled WGS sequence"/>
</dbReference>
<evidence type="ECO:0000313" key="4">
    <source>
        <dbReference type="Proteomes" id="UP000092714"/>
    </source>
</evidence>
<feature type="signal peptide" evidence="2">
    <location>
        <begin position="1"/>
        <end position="22"/>
    </location>
</feature>
<sequence length="60" mass="6316">MKRKKLLALVLALCLATSTAFIGCSRDNSGNDGNNVENSTDKNNNNTENNGNTGNSGQSK</sequence>
<keyword evidence="2" id="KW-0732">Signal</keyword>
<comment type="caution">
    <text evidence="3">The sequence shown here is derived from an EMBL/GenBank/DDBJ whole genome shotgun (WGS) entry which is preliminary data.</text>
</comment>
<feature type="region of interest" description="Disordered" evidence="1">
    <location>
        <begin position="24"/>
        <end position="60"/>
    </location>
</feature>
<feature type="chain" id="PRO_5038923776" description="Lipoprotein" evidence="2">
    <location>
        <begin position="23"/>
        <end position="60"/>
    </location>
</feature>
<dbReference type="AlphaFoldDB" id="A0A174V3T6"/>
<accession>A0A174V3T6</accession>
<dbReference type="EMBL" id="MAPZ01000014">
    <property type="protein sequence ID" value="OBY11406.1"/>
    <property type="molecule type" value="Genomic_DNA"/>
</dbReference>
<dbReference type="GeneID" id="42775702"/>
<dbReference type="PROSITE" id="PS51257">
    <property type="entry name" value="PROKAR_LIPOPROTEIN"/>
    <property type="match status" value="1"/>
</dbReference>